<feature type="region of interest" description="Disordered" evidence="1">
    <location>
        <begin position="16"/>
        <end position="47"/>
    </location>
</feature>
<dbReference type="Proteomes" id="UP000807115">
    <property type="component" value="Chromosome 9"/>
</dbReference>
<evidence type="ECO:0000313" key="2">
    <source>
        <dbReference type="EMBL" id="KAG0517515.1"/>
    </source>
</evidence>
<protein>
    <submittedName>
        <fullName evidence="2">Uncharacterized protein</fullName>
    </submittedName>
</protein>
<gene>
    <name evidence="2" type="ORF">BDA96_09G095600</name>
</gene>
<sequence>MQRSLWRHTFSSPACVHAIESSDDGSRRSTMPSTNNEEPEPRKKMNKKVMKLLTLPLKHSRQRIPLVLRSFSWGATTAKKDDPSQNKKKNDGVDCDRERVDSDADTFVSANSSELRSFSTGVDVDDFEPPSFRLSPPPPIFPTGSIERPPPASPMKIVRKLPFGYVIGRQLDTPVPSPPPSAVTALSRKFKTAMLLMAWRHLRSRSRMVKKNVGRAFKQVCQRGRRERVEETHGCGNDDEDVFWKKDVKGLRCRRVQDDDVPY</sequence>
<proteinExistence type="predicted"/>
<feature type="region of interest" description="Disordered" evidence="1">
    <location>
        <begin position="133"/>
        <end position="153"/>
    </location>
</feature>
<organism evidence="2 3">
    <name type="scientific">Sorghum bicolor</name>
    <name type="common">Sorghum</name>
    <name type="synonym">Sorghum vulgare</name>
    <dbReference type="NCBI Taxonomy" id="4558"/>
    <lineage>
        <taxon>Eukaryota</taxon>
        <taxon>Viridiplantae</taxon>
        <taxon>Streptophyta</taxon>
        <taxon>Embryophyta</taxon>
        <taxon>Tracheophyta</taxon>
        <taxon>Spermatophyta</taxon>
        <taxon>Magnoliopsida</taxon>
        <taxon>Liliopsida</taxon>
        <taxon>Poales</taxon>
        <taxon>Poaceae</taxon>
        <taxon>PACMAD clade</taxon>
        <taxon>Panicoideae</taxon>
        <taxon>Andropogonodae</taxon>
        <taxon>Andropogoneae</taxon>
        <taxon>Sorghinae</taxon>
        <taxon>Sorghum</taxon>
    </lineage>
</organism>
<feature type="region of interest" description="Disordered" evidence="1">
    <location>
        <begin position="76"/>
        <end position="100"/>
    </location>
</feature>
<reference evidence="2" key="2">
    <citation type="submission" date="2020-10" db="EMBL/GenBank/DDBJ databases">
        <authorList>
            <person name="Cooper E.A."/>
            <person name="Brenton Z.W."/>
            <person name="Flinn B.S."/>
            <person name="Jenkins J."/>
            <person name="Shu S."/>
            <person name="Flowers D."/>
            <person name="Luo F."/>
            <person name="Wang Y."/>
            <person name="Xia P."/>
            <person name="Barry K."/>
            <person name="Daum C."/>
            <person name="Lipzen A."/>
            <person name="Yoshinaga Y."/>
            <person name="Schmutz J."/>
            <person name="Saski C."/>
            <person name="Vermerris W."/>
            <person name="Kresovich S."/>
        </authorList>
    </citation>
    <scope>NUCLEOTIDE SEQUENCE</scope>
</reference>
<evidence type="ECO:0000256" key="1">
    <source>
        <dbReference type="SAM" id="MobiDB-lite"/>
    </source>
</evidence>
<reference evidence="2" key="1">
    <citation type="journal article" date="2019" name="BMC Genomics">
        <title>A new reference genome for Sorghum bicolor reveals high levels of sequence similarity between sweet and grain genotypes: implications for the genetics of sugar metabolism.</title>
        <authorList>
            <person name="Cooper E.A."/>
            <person name="Brenton Z.W."/>
            <person name="Flinn B.S."/>
            <person name="Jenkins J."/>
            <person name="Shu S."/>
            <person name="Flowers D."/>
            <person name="Luo F."/>
            <person name="Wang Y."/>
            <person name="Xia P."/>
            <person name="Barry K."/>
            <person name="Daum C."/>
            <person name="Lipzen A."/>
            <person name="Yoshinaga Y."/>
            <person name="Schmutz J."/>
            <person name="Saski C."/>
            <person name="Vermerris W."/>
            <person name="Kresovich S."/>
        </authorList>
    </citation>
    <scope>NUCLEOTIDE SEQUENCE</scope>
</reference>
<evidence type="ECO:0000313" key="3">
    <source>
        <dbReference type="Proteomes" id="UP000807115"/>
    </source>
</evidence>
<name>A0A921QBU0_SORBI</name>
<comment type="caution">
    <text evidence="2">The sequence shown here is derived from an EMBL/GenBank/DDBJ whole genome shotgun (WGS) entry which is preliminary data.</text>
</comment>
<accession>A0A921QBU0</accession>
<feature type="compositionally biased region" description="Basic and acidic residues" evidence="1">
    <location>
        <begin position="78"/>
        <end position="100"/>
    </location>
</feature>
<dbReference type="EMBL" id="CM027688">
    <property type="protein sequence ID" value="KAG0517515.1"/>
    <property type="molecule type" value="Genomic_DNA"/>
</dbReference>
<dbReference type="AlphaFoldDB" id="A0A921QBU0"/>